<dbReference type="AlphaFoldDB" id="A0A975GM01"/>
<sequence length="178" mass="20782">MGEIKSTLDLVMEKTKHLTLTEKEKTEQKYNEFRKSLKGLVQKFQDKLLNMERFNKELSILQKNYNISEKNSLLNEIFDRLDLDQDNTRLFELLNKICGLDVMKLESVFDNYQDTIRLKSQKKKDEIKENLAKKYFISGGAVVPNVDADGTWLAELQDIRNEFGLLLNQEKSGLKVET</sequence>
<evidence type="ECO:0000313" key="2">
    <source>
        <dbReference type="EMBL" id="QTA85333.1"/>
    </source>
</evidence>
<dbReference type="RefSeq" id="WP_207681431.1">
    <property type="nucleotide sequence ID" value="NZ_CP061800.1"/>
</dbReference>
<dbReference type="Proteomes" id="UP000663722">
    <property type="component" value="Chromosome"/>
</dbReference>
<keyword evidence="1" id="KW-0175">Coiled coil</keyword>
<feature type="coiled-coil region" evidence="1">
    <location>
        <begin position="23"/>
        <end position="71"/>
    </location>
</feature>
<keyword evidence="3" id="KW-1185">Reference proteome</keyword>
<gene>
    <name evidence="2" type="ORF">dnm_013380</name>
</gene>
<evidence type="ECO:0000256" key="1">
    <source>
        <dbReference type="SAM" id="Coils"/>
    </source>
</evidence>
<dbReference type="KEGG" id="dmm:dnm_013380"/>
<accession>A0A975GM01</accession>
<name>A0A975GM01_9BACT</name>
<organism evidence="2 3">
    <name type="scientific">Desulfonema magnum</name>
    <dbReference type="NCBI Taxonomy" id="45655"/>
    <lineage>
        <taxon>Bacteria</taxon>
        <taxon>Pseudomonadati</taxon>
        <taxon>Thermodesulfobacteriota</taxon>
        <taxon>Desulfobacteria</taxon>
        <taxon>Desulfobacterales</taxon>
        <taxon>Desulfococcaceae</taxon>
        <taxon>Desulfonema</taxon>
    </lineage>
</organism>
<proteinExistence type="predicted"/>
<evidence type="ECO:0000313" key="3">
    <source>
        <dbReference type="Proteomes" id="UP000663722"/>
    </source>
</evidence>
<reference evidence="2" key="1">
    <citation type="journal article" date="2021" name="Microb. Physiol.">
        <title>Proteogenomic Insights into the Physiology of Marine, Sulfate-Reducing, Filamentous Desulfonema limicola and Desulfonema magnum.</title>
        <authorList>
            <person name="Schnaars V."/>
            <person name="Wohlbrand L."/>
            <person name="Scheve S."/>
            <person name="Hinrichs C."/>
            <person name="Reinhardt R."/>
            <person name="Rabus R."/>
        </authorList>
    </citation>
    <scope>NUCLEOTIDE SEQUENCE</scope>
    <source>
        <strain evidence="2">4be13</strain>
    </source>
</reference>
<protein>
    <submittedName>
        <fullName evidence="2">Uncharacterized protein</fullName>
    </submittedName>
</protein>
<dbReference type="EMBL" id="CP061800">
    <property type="protein sequence ID" value="QTA85333.1"/>
    <property type="molecule type" value="Genomic_DNA"/>
</dbReference>